<dbReference type="RefSeq" id="WP_119089308.1">
    <property type="nucleotide sequence ID" value="NZ_QXIS01000032.1"/>
</dbReference>
<feature type="transmembrane region" description="Helical" evidence="6">
    <location>
        <begin position="6"/>
        <end position="26"/>
    </location>
</feature>
<evidence type="ECO:0000256" key="3">
    <source>
        <dbReference type="ARBA" id="ARBA00022692"/>
    </source>
</evidence>
<dbReference type="EMBL" id="QXIS01000032">
    <property type="protein sequence ID" value="RIE05813.1"/>
    <property type="molecule type" value="Genomic_DNA"/>
</dbReference>
<feature type="transmembrane region" description="Helical" evidence="6">
    <location>
        <begin position="38"/>
        <end position="62"/>
    </location>
</feature>
<evidence type="ECO:0000313" key="7">
    <source>
        <dbReference type="EMBL" id="RIE05813.1"/>
    </source>
</evidence>
<dbReference type="AlphaFoldDB" id="A0A398CTE3"/>
<feature type="transmembrane region" description="Helical" evidence="6">
    <location>
        <begin position="147"/>
        <end position="168"/>
    </location>
</feature>
<keyword evidence="4 6" id="KW-1133">Transmembrane helix</keyword>
<name>A0A398CTE3_9BACT</name>
<evidence type="ECO:0000313" key="8">
    <source>
        <dbReference type="Proteomes" id="UP000266328"/>
    </source>
</evidence>
<comment type="similarity">
    <text evidence="2">Belongs to the oxidase-dependent Fe transporter (OFeT) (TC 9.A.10.1) family.</text>
</comment>
<gene>
    <name evidence="7" type="ORF">SMC7_05280</name>
</gene>
<keyword evidence="8" id="KW-1185">Reference proteome</keyword>
<proteinExistence type="inferred from homology"/>
<feature type="transmembrane region" description="Helical" evidence="6">
    <location>
        <begin position="220"/>
        <end position="239"/>
    </location>
</feature>
<feature type="transmembrane region" description="Helical" evidence="6">
    <location>
        <begin position="180"/>
        <end position="200"/>
    </location>
</feature>
<protein>
    <submittedName>
        <fullName evidence="7">Iron permease</fullName>
    </submittedName>
</protein>
<dbReference type="Pfam" id="PF03239">
    <property type="entry name" value="FTR1"/>
    <property type="match status" value="1"/>
</dbReference>
<keyword evidence="3 6" id="KW-0812">Transmembrane</keyword>
<accession>A0A398CTE3</accession>
<keyword evidence="5 6" id="KW-0472">Membrane</keyword>
<dbReference type="InterPro" id="IPR004923">
    <property type="entry name" value="FTR1/Fip1/EfeU"/>
</dbReference>
<evidence type="ECO:0000256" key="2">
    <source>
        <dbReference type="ARBA" id="ARBA00008333"/>
    </source>
</evidence>
<sequence length="276" mass="28849">MLNTFIITLREGVEIAVVLAIILAYLRQLGASRSASKVWLGTAAAAIVSIAAAVGIFAVLHTTKVEGFQAPLEGSLKLLAVIILTWMTLWMKRESATIGSSLRQRVLHAVSDGSVWTLASLAFISVIREGIETVLFVVGSTQQASPAATISGAVLGFAVAAILGWIVYGGSRRLALKPFFTVMSVLLIVMAAGLLVGGVGEFQGLGLLPTGIAPLWSTRALLSDTGIVGGLLGSVFGYVDSPNLVQVVAWIAYLAGALWAYFRPTTSASMASKQST</sequence>
<comment type="caution">
    <text evidence="7">The sequence shown here is derived from an EMBL/GenBank/DDBJ whole genome shotgun (WGS) entry which is preliminary data.</text>
</comment>
<comment type="subcellular location">
    <subcellularLocation>
        <location evidence="1">Membrane</location>
        <topology evidence="1">Multi-pass membrane protein</topology>
    </subcellularLocation>
</comment>
<evidence type="ECO:0000256" key="6">
    <source>
        <dbReference type="SAM" id="Phobius"/>
    </source>
</evidence>
<evidence type="ECO:0000256" key="5">
    <source>
        <dbReference type="ARBA" id="ARBA00023136"/>
    </source>
</evidence>
<dbReference type="GO" id="GO:0015093">
    <property type="term" value="F:ferrous iron transmembrane transporter activity"/>
    <property type="evidence" value="ECO:0007669"/>
    <property type="project" value="TreeGrafter"/>
</dbReference>
<dbReference type="PANTHER" id="PTHR31632:SF2">
    <property type="entry name" value="PLASMA MEMBRANE IRON PERMEASE"/>
    <property type="match status" value="1"/>
</dbReference>
<dbReference type="GO" id="GO:0033573">
    <property type="term" value="C:high-affinity iron permease complex"/>
    <property type="evidence" value="ECO:0007669"/>
    <property type="project" value="InterPro"/>
</dbReference>
<feature type="transmembrane region" description="Helical" evidence="6">
    <location>
        <begin position="74"/>
        <end position="91"/>
    </location>
</feature>
<feature type="transmembrane region" description="Helical" evidence="6">
    <location>
        <begin position="244"/>
        <end position="262"/>
    </location>
</feature>
<evidence type="ECO:0000256" key="4">
    <source>
        <dbReference type="ARBA" id="ARBA00022989"/>
    </source>
</evidence>
<dbReference type="Proteomes" id="UP000266328">
    <property type="component" value="Unassembled WGS sequence"/>
</dbReference>
<evidence type="ECO:0000256" key="1">
    <source>
        <dbReference type="ARBA" id="ARBA00004141"/>
    </source>
</evidence>
<dbReference type="PANTHER" id="PTHR31632">
    <property type="entry name" value="IRON TRANSPORTER FTH1"/>
    <property type="match status" value="1"/>
</dbReference>
<feature type="transmembrane region" description="Helical" evidence="6">
    <location>
        <begin position="106"/>
        <end position="127"/>
    </location>
</feature>
<reference evidence="7 8" key="1">
    <citation type="submission" date="2018-09" db="EMBL/GenBank/DDBJ databases">
        <title>Discovery and Ecogenomic Context for Candidatus Cryosericales, a Global Caldiserica Order Active in Thawing Permafrost.</title>
        <authorList>
            <person name="Martinez M.A."/>
            <person name="Woodcroft B.J."/>
            <person name="Ignacio Espinoza J.C."/>
            <person name="Zayed A."/>
            <person name="Singleton C.M."/>
            <person name="Boyd J."/>
            <person name="Li Y.-F."/>
            <person name="Purvine S."/>
            <person name="Maughan H."/>
            <person name="Hodgkins S.B."/>
            <person name="Anderson D."/>
            <person name="Sederholm M."/>
            <person name="Temperton B."/>
            <person name="Saleska S.R."/>
            <person name="Tyson G.W."/>
            <person name="Rich V.I."/>
        </authorList>
    </citation>
    <scope>NUCLEOTIDE SEQUENCE [LARGE SCALE GENOMIC DNA]</scope>
    <source>
        <strain evidence="7 8">SMC7</strain>
    </source>
</reference>
<dbReference type="OrthoDB" id="8215804at2"/>
<organism evidence="7 8">
    <name type="scientific">Candidatus Cryosericum terrychapinii</name>
    <dbReference type="NCBI Taxonomy" id="2290919"/>
    <lineage>
        <taxon>Bacteria</taxon>
        <taxon>Pseudomonadati</taxon>
        <taxon>Caldisericota/Cryosericota group</taxon>
        <taxon>Candidatus Cryosericota</taxon>
        <taxon>Candidatus Cryosericia</taxon>
        <taxon>Candidatus Cryosericales</taxon>
        <taxon>Candidatus Cryosericaceae</taxon>
        <taxon>Candidatus Cryosericum</taxon>
    </lineage>
</organism>